<evidence type="ECO:0000313" key="3">
    <source>
        <dbReference type="EMBL" id="CAK7210470.1"/>
    </source>
</evidence>
<dbReference type="SUPFAM" id="SSF52540">
    <property type="entry name" value="P-loop containing nucleoside triphosphate hydrolases"/>
    <property type="match status" value="1"/>
</dbReference>
<gene>
    <name evidence="3" type="ORF">SCUCBS95973_000794</name>
</gene>
<dbReference type="PANTHER" id="PTHR10039">
    <property type="entry name" value="AMELOGENIN"/>
    <property type="match status" value="1"/>
</dbReference>
<keyword evidence="4" id="KW-1185">Reference proteome</keyword>
<proteinExistence type="predicted"/>
<dbReference type="EMBL" id="CAWUHB010000003">
    <property type="protein sequence ID" value="CAK7210470.1"/>
    <property type="molecule type" value="Genomic_DNA"/>
</dbReference>
<dbReference type="Pfam" id="PF24883">
    <property type="entry name" value="NPHP3_N"/>
    <property type="match status" value="1"/>
</dbReference>
<keyword evidence="1" id="KW-0677">Repeat</keyword>
<dbReference type="Proteomes" id="UP001642405">
    <property type="component" value="Unassembled WGS sequence"/>
</dbReference>
<reference evidence="3 4" key="1">
    <citation type="submission" date="2024-01" db="EMBL/GenBank/DDBJ databases">
        <authorList>
            <person name="Allen C."/>
            <person name="Tagirdzhanova G."/>
        </authorList>
    </citation>
    <scope>NUCLEOTIDE SEQUENCE [LARGE SCALE GENOMIC DNA]</scope>
</reference>
<sequence length="637" mass="70766">MDPLTALGLASNIVQLMDFSLKLFSEAAEIAGSAAGSTTLHAELTNVYTRLQTFTLDLSHPGRLVTESEGKSGFEREFEPVIDARAEAHSRAMRPHVVAIQQIAADCQDVCGQLLAVVQGLRVDPAASGHRLRSLGVALKAAFRAKKITGLEDRLRRFQDLLALHFLPLLKILWTLKGQNHALKSDQSDRFEKLSGQLNNILSMIQVLTSESGAKAPSNIYEPTPRASCPGAEDVQALGEILNGLSLAEKDMVLSAREQRFLESLNFKARTYRHEAIPEAHKATIEWIFQPEPDAEPDAETDTAINTTSGNFVTWLKPGKGPFWVSGKAGVGKSTLMKFIADHDKTRSALNRPNTGGVAGKKVVIASHYFWSAGTPMQKSLKGLLQELVFDIIYHCPELAHDIFPDRLRMIGVWSAAGSSSGPPGDDNVWTKEELLRGLLTIANHPDLPIRCFFFIDGLDQFSDDVGHIELCQTLNDLTMSGNIKCCVSSRPLNVFEDAFGPRSGRNDAAYLRVHELTYTDIKLFARSRLLHNARWEKMGIGKEDAEWLVCYITDHAQGVFLWVYLVKKSLREGLIDSDTFADLQRRLKVVPTELEPYFKHMLDRIHKVHHGYMAQTLQMALNASEQLSFAAYHVSQ</sequence>
<dbReference type="Gene3D" id="3.40.50.300">
    <property type="entry name" value="P-loop containing nucleotide triphosphate hydrolases"/>
    <property type="match status" value="1"/>
</dbReference>
<dbReference type="InterPro" id="IPR027417">
    <property type="entry name" value="P-loop_NTPase"/>
</dbReference>
<organism evidence="3 4">
    <name type="scientific">Sporothrix curviconia</name>
    <dbReference type="NCBI Taxonomy" id="1260050"/>
    <lineage>
        <taxon>Eukaryota</taxon>
        <taxon>Fungi</taxon>
        <taxon>Dikarya</taxon>
        <taxon>Ascomycota</taxon>
        <taxon>Pezizomycotina</taxon>
        <taxon>Sordariomycetes</taxon>
        <taxon>Sordariomycetidae</taxon>
        <taxon>Ophiostomatales</taxon>
        <taxon>Ophiostomataceae</taxon>
        <taxon>Sporothrix</taxon>
    </lineage>
</organism>
<evidence type="ECO:0000256" key="1">
    <source>
        <dbReference type="ARBA" id="ARBA00022737"/>
    </source>
</evidence>
<comment type="caution">
    <text evidence="3">The sequence shown here is derived from an EMBL/GenBank/DDBJ whole genome shotgun (WGS) entry which is preliminary data.</text>
</comment>
<protein>
    <recommendedName>
        <fullName evidence="2">Nephrocystin 3-like N-terminal domain-containing protein</fullName>
    </recommendedName>
</protein>
<feature type="domain" description="Nephrocystin 3-like N-terminal" evidence="2">
    <location>
        <begin position="310"/>
        <end position="491"/>
    </location>
</feature>
<dbReference type="PANTHER" id="PTHR10039:SF5">
    <property type="entry name" value="NACHT DOMAIN-CONTAINING PROTEIN"/>
    <property type="match status" value="1"/>
</dbReference>
<name>A0ABP0ATB9_9PEZI</name>
<accession>A0ABP0ATB9</accession>
<dbReference type="InterPro" id="IPR056884">
    <property type="entry name" value="NPHP3-like_N"/>
</dbReference>
<evidence type="ECO:0000313" key="4">
    <source>
        <dbReference type="Proteomes" id="UP001642405"/>
    </source>
</evidence>
<evidence type="ECO:0000259" key="2">
    <source>
        <dbReference type="Pfam" id="PF24883"/>
    </source>
</evidence>